<proteinExistence type="predicted"/>
<dbReference type="CDD" id="cd00383">
    <property type="entry name" value="trans_reg_C"/>
    <property type="match status" value="1"/>
</dbReference>
<dbReference type="GO" id="GO:0003677">
    <property type="term" value="F:DNA binding"/>
    <property type="evidence" value="ECO:0007669"/>
    <property type="project" value="UniProtKB-UniRule"/>
</dbReference>
<reference evidence="5" key="1">
    <citation type="submission" date="2017-04" db="EMBL/GenBank/DDBJ databases">
        <authorList>
            <person name="Varghese N."/>
            <person name="Submissions S."/>
        </authorList>
    </citation>
    <scope>NUCLEOTIDE SEQUENCE [LARGE SCALE GENOMIC DNA]</scope>
    <source>
        <strain evidence="5">RKEM611</strain>
    </source>
</reference>
<keyword evidence="1 2" id="KW-0238">DNA-binding</keyword>
<dbReference type="Proteomes" id="UP000192907">
    <property type="component" value="Unassembled WGS sequence"/>
</dbReference>
<name>A0A1Y6B3H8_9BACT</name>
<dbReference type="Pfam" id="PF00486">
    <property type="entry name" value="Trans_reg_C"/>
    <property type="match status" value="1"/>
</dbReference>
<evidence type="ECO:0000256" key="2">
    <source>
        <dbReference type="PROSITE-ProRule" id="PRU01091"/>
    </source>
</evidence>
<dbReference type="AlphaFoldDB" id="A0A1Y6B3H8"/>
<dbReference type="GO" id="GO:0006355">
    <property type="term" value="P:regulation of DNA-templated transcription"/>
    <property type="evidence" value="ECO:0007669"/>
    <property type="project" value="InterPro"/>
</dbReference>
<dbReference type="OrthoDB" id="8544854at2"/>
<evidence type="ECO:0000313" key="4">
    <source>
        <dbReference type="EMBL" id="SME89596.1"/>
    </source>
</evidence>
<dbReference type="SMART" id="SM00862">
    <property type="entry name" value="Trans_reg_C"/>
    <property type="match status" value="1"/>
</dbReference>
<dbReference type="GO" id="GO:0000160">
    <property type="term" value="P:phosphorelay signal transduction system"/>
    <property type="evidence" value="ECO:0007669"/>
    <property type="project" value="InterPro"/>
</dbReference>
<sequence>MGVVWLLERPDGSRKRILPLIQGAVAVRSIASLDSLITLARIAGSIEKPQALIVNGLDFDSLDALKDRSLRGVRILIVADNLCDLDDEVLHFDETLPFRIKAALERQGASAEPFTLDFESMRLVIHDNEVEIALSHKEAKIIKLLLSSHHKPISRRRLAELVWDGAKISRSTIDSHMSRLRKKLGNTCLEIESVYGGGYRLVELD</sequence>
<feature type="domain" description="OmpR/PhoB-type" evidence="3">
    <location>
        <begin position="106"/>
        <end position="203"/>
    </location>
</feature>
<evidence type="ECO:0000313" key="5">
    <source>
        <dbReference type="Proteomes" id="UP000192907"/>
    </source>
</evidence>
<dbReference type="RefSeq" id="WP_132314600.1">
    <property type="nucleotide sequence ID" value="NZ_FWZT01000001.1"/>
</dbReference>
<gene>
    <name evidence="4" type="ORF">SAMN06296036_101277</name>
</gene>
<evidence type="ECO:0000259" key="3">
    <source>
        <dbReference type="PROSITE" id="PS51755"/>
    </source>
</evidence>
<dbReference type="InterPro" id="IPR036388">
    <property type="entry name" value="WH-like_DNA-bd_sf"/>
</dbReference>
<protein>
    <submittedName>
        <fullName evidence="4">DNA-binding response regulator, OmpR family, contains REC and winged-helix (WHTH) domain</fullName>
    </submittedName>
</protein>
<dbReference type="Gene3D" id="1.10.10.10">
    <property type="entry name" value="Winged helix-like DNA-binding domain superfamily/Winged helix DNA-binding domain"/>
    <property type="match status" value="1"/>
</dbReference>
<dbReference type="EMBL" id="FWZT01000001">
    <property type="protein sequence ID" value="SME89596.1"/>
    <property type="molecule type" value="Genomic_DNA"/>
</dbReference>
<evidence type="ECO:0000256" key="1">
    <source>
        <dbReference type="ARBA" id="ARBA00023125"/>
    </source>
</evidence>
<dbReference type="InterPro" id="IPR001867">
    <property type="entry name" value="OmpR/PhoB-type_DNA-bd"/>
</dbReference>
<dbReference type="InterPro" id="IPR016032">
    <property type="entry name" value="Sig_transdc_resp-reg_C-effctor"/>
</dbReference>
<dbReference type="PROSITE" id="PS51755">
    <property type="entry name" value="OMPR_PHOB"/>
    <property type="match status" value="1"/>
</dbReference>
<dbReference type="STRING" id="1513793.SAMN06296036_101277"/>
<keyword evidence="5" id="KW-1185">Reference proteome</keyword>
<organism evidence="4 5">
    <name type="scientific">Pseudobacteriovorax antillogorgiicola</name>
    <dbReference type="NCBI Taxonomy" id="1513793"/>
    <lineage>
        <taxon>Bacteria</taxon>
        <taxon>Pseudomonadati</taxon>
        <taxon>Bdellovibrionota</taxon>
        <taxon>Oligoflexia</taxon>
        <taxon>Oligoflexales</taxon>
        <taxon>Pseudobacteriovoracaceae</taxon>
        <taxon>Pseudobacteriovorax</taxon>
    </lineage>
</organism>
<dbReference type="SUPFAM" id="SSF46894">
    <property type="entry name" value="C-terminal effector domain of the bipartite response regulators"/>
    <property type="match status" value="1"/>
</dbReference>
<accession>A0A1Y6B3H8</accession>
<feature type="DNA-binding region" description="OmpR/PhoB-type" evidence="2">
    <location>
        <begin position="106"/>
        <end position="203"/>
    </location>
</feature>